<organism evidence="2 3">
    <name type="scientific">Fraxinus pennsylvanica</name>
    <dbReference type="NCBI Taxonomy" id="56036"/>
    <lineage>
        <taxon>Eukaryota</taxon>
        <taxon>Viridiplantae</taxon>
        <taxon>Streptophyta</taxon>
        <taxon>Embryophyta</taxon>
        <taxon>Tracheophyta</taxon>
        <taxon>Spermatophyta</taxon>
        <taxon>Magnoliopsida</taxon>
        <taxon>eudicotyledons</taxon>
        <taxon>Gunneridae</taxon>
        <taxon>Pentapetalae</taxon>
        <taxon>asterids</taxon>
        <taxon>lamiids</taxon>
        <taxon>Lamiales</taxon>
        <taxon>Oleaceae</taxon>
        <taxon>Oleeae</taxon>
        <taxon>Fraxinus</taxon>
    </lineage>
</organism>
<name>A0AAD2EE77_9LAMI</name>
<proteinExistence type="predicted"/>
<protein>
    <submittedName>
        <fullName evidence="2">Uncharacterized protein</fullName>
    </submittedName>
</protein>
<sequence>MQENRKYAKYKDMNCNEIYETYGKLFGDTGDSTKYALSPSKLSQRGFDLDTESDSGNRVDKFPSNAEGTDSSDGPIEVGGNSSMNISGMHSGEKRKFKRGKEKGKKKKYGAREVSASLDQLVSVGTDLASTWRSHQQTDLSIDECVSELLSSGHMAEGTPIHMFALWFLRIKENRTSYRAAKTPYLRYKFIEYCFDRDNQTLNRKG</sequence>
<feature type="compositionally biased region" description="Basic residues" evidence="1">
    <location>
        <begin position="93"/>
        <end position="109"/>
    </location>
</feature>
<evidence type="ECO:0000256" key="1">
    <source>
        <dbReference type="SAM" id="MobiDB-lite"/>
    </source>
</evidence>
<accession>A0AAD2EE77</accession>
<gene>
    <name evidence="2" type="ORF">FPE_LOCUS33488</name>
</gene>
<reference evidence="2" key="1">
    <citation type="submission" date="2023-05" db="EMBL/GenBank/DDBJ databases">
        <authorList>
            <person name="Huff M."/>
        </authorList>
    </citation>
    <scope>NUCLEOTIDE SEQUENCE</scope>
</reference>
<dbReference type="Proteomes" id="UP000834106">
    <property type="component" value="Chromosome 22"/>
</dbReference>
<evidence type="ECO:0000313" key="2">
    <source>
        <dbReference type="EMBL" id="CAI9786058.1"/>
    </source>
</evidence>
<dbReference type="AlphaFoldDB" id="A0AAD2EE77"/>
<feature type="region of interest" description="Disordered" evidence="1">
    <location>
        <begin position="33"/>
        <end position="109"/>
    </location>
</feature>
<keyword evidence="3" id="KW-1185">Reference proteome</keyword>
<dbReference type="EMBL" id="OU503057">
    <property type="protein sequence ID" value="CAI9786058.1"/>
    <property type="molecule type" value="Genomic_DNA"/>
</dbReference>
<evidence type="ECO:0000313" key="3">
    <source>
        <dbReference type="Proteomes" id="UP000834106"/>
    </source>
</evidence>